<dbReference type="Proteomes" id="UP000250235">
    <property type="component" value="Unassembled WGS sequence"/>
</dbReference>
<dbReference type="AlphaFoldDB" id="A0A2Z7BTU4"/>
<reference evidence="1 2" key="1">
    <citation type="journal article" date="2015" name="Proc. Natl. Acad. Sci. U.S.A.">
        <title>The resurrection genome of Boea hygrometrica: A blueprint for survival of dehydration.</title>
        <authorList>
            <person name="Xiao L."/>
            <person name="Yang G."/>
            <person name="Zhang L."/>
            <person name="Yang X."/>
            <person name="Zhao S."/>
            <person name="Ji Z."/>
            <person name="Zhou Q."/>
            <person name="Hu M."/>
            <person name="Wang Y."/>
            <person name="Chen M."/>
            <person name="Xu Y."/>
            <person name="Jin H."/>
            <person name="Xiao X."/>
            <person name="Hu G."/>
            <person name="Bao F."/>
            <person name="Hu Y."/>
            <person name="Wan P."/>
            <person name="Li L."/>
            <person name="Deng X."/>
            <person name="Kuang T."/>
            <person name="Xiang C."/>
            <person name="Zhu J.K."/>
            <person name="Oliver M.J."/>
            <person name="He Y."/>
        </authorList>
    </citation>
    <scope>NUCLEOTIDE SEQUENCE [LARGE SCALE GENOMIC DNA]</scope>
    <source>
        <strain evidence="2">cv. XS01</strain>
    </source>
</reference>
<evidence type="ECO:0008006" key="3">
    <source>
        <dbReference type="Google" id="ProtNLM"/>
    </source>
</evidence>
<protein>
    <recommendedName>
        <fullName evidence="3">Retrotransposon gag domain-containing protein</fullName>
    </recommendedName>
</protein>
<accession>A0A2Z7BTU4</accession>
<organism evidence="1 2">
    <name type="scientific">Dorcoceras hygrometricum</name>
    <dbReference type="NCBI Taxonomy" id="472368"/>
    <lineage>
        <taxon>Eukaryota</taxon>
        <taxon>Viridiplantae</taxon>
        <taxon>Streptophyta</taxon>
        <taxon>Embryophyta</taxon>
        <taxon>Tracheophyta</taxon>
        <taxon>Spermatophyta</taxon>
        <taxon>Magnoliopsida</taxon>
        <taxon>eudicotyledons</taxon>
        <taxon>Gunneridae</taxon>
        <taxon>Pentapetalae</taxon>
        <taxon>asterids</taxon>
        <taxon>lamiids</taxon>
        <taxon>Lamiales</taxon>
        <taxon>Gesneriaceae</taxon>
        <taxon>Didymocarpoideae</taxon>
        <taxon>Trichosporeae</taxon>
        <taxon>Loxocarpinae</taxon>
        <taxon>Dorcoceras</taxon>
    </lineage>
</organism>
<dbReference type="OrthoDB" id="1164937at2759"/>
<dbReference type="EMBL" id="KV002504">
    <property type="protein sequence ID" value="KZV37726.1"/>
    <property type="molecule type" value="Genomic_DNA"/>
</dbReference>
<proteinExistence type="predicted"/>
<evidence type="ECO:0000313" key="1">
    <source>
        <dbReference type="EMBL" id="KZV37726.1"/>
    </source>
</evidence>
<keyword evidence="2" id="KW-1185">Reference proteome</keyword>
<sequence>MDMLAMITRMLERQSDRSGKSHEDVAKRFRKQGPKEFVGTTDPLVAEEWIHSLETIFSYVGLQDADKVRCAIFMMKGDAALWWESVLRCNNCPC</sequence>
<gene>
    <name evidence="1" type="ORF">F511_16266</name>
</gene>
<name>A0A2Z7BTU4_9LAMI</name>
<evidence type="ECO:0000313" key="2">
    <source>
        <dbReference type="Proteomes" id="UP000250235"/>
    </source>
</evidence>